<evidence type="ECO:0000313" key="1">
    <source>
        <dbReference type="EMBL" id="MCY4746468.1"/>
    </source>
</evidence>
<reference evidence="1" key="1">
    <citation type="submission" date="2022-08" db="EMBL/GenBank/DDBJ databases">
        <title>Genome sequencing of Pelomonas sp. UHG3.</title>
        <authorList>
            <person name="So Y."/>
        </authorList>
    </citation>
    <scope>NUCLEOTIDE SEQUENCE</scope>
    <source>
        <strain evidence="1">UHG3</strain>
    </source>
</reference>
<organism evidence="1 2">
    <name type="scientific">Roseateles hydrophilus</name>
    <dbReference type="NCBI Taxonomy" id="2975054"/>
    <lineage>
        <taxon>Bacteria</taxon>
        <taxon>Pseudomonadati</taxon>
        <taxon>Pseudomonadota</taxon>
        <taxon>Betaproteobacteria</taxon>
        <taxon>Burkholderiales</taxon>
        <taxon>Sphaerotilaceae</taxon>
        <taxon>Roseateles</taxon>
    </lineage>
</organism>
<proteinExistence type="predicted"/>
<dbReference type="EMBL" id="JAPPUY010000004">
    <property type="protein sequence ID" value="MCY4746468.1"/>
    <property type="molecule type" value="Genomic_DNA"/>
</dbReference>
<comment type="caution">
    <text evidence="1">The sequence shown here is derived from an EMBL/GenBank/DDBJ whole genome shotgun (WGS) entry which is preliminary data.</text>
</comment>
<accession>A0ACC6CDD6</accession>
<keyword evidence="2" id="KW-1185">Reference proteome</keyword>
<evidence type="ECO:0000313" key="2">
    <source>
        <dbReference type="Proteomes" id="UP001076464"/>
    </source>
</evidence>
<sequence>MKIRHTLAATLAAALVSAAPAAQALDIVFDYSLDTTGFFTAAKRETLNQVASIFENNLTTSLAALTSVDFSTGLMDGYAGTALSVTNRNIAANTLVFYVGAVDLRDSTIGLAYVGTANPNRVNSSDNGFFSGWGGQMLFDNGVNWYYDSDIRSTETVAGTLDFATVAMHEMGHLFGLVHEGTVPGDNMYPTTNGTRNLFGVNDWLDMRTEGWAVASTTPNLNQVVVVSTPVPEPSAYALMLAGLAAVGLRARRRNTR</sequence>
<gene>
    <name evidence="1" type="ORF">NYO99_15905</name>
</gene>
<name>A0ACC6CDD6_9BURK</name>
<dbReference type="Proteomes" id="UP001076464">
    <property type="component" value="Unassembled WGS sequence"/>
</dbReference>
<protein>
    <submittedName>
        <fullName evidence="1">M12 family metallo-peptidase</fullName>
    </submittedName>
</protein>